<comment type="caution">
    <text evidence="4">The sequence shown here is derived from an EMBL/GenBank/DDBJ whole genome shotgun (WGS) entry which is preliminary data.</text>
</comment>
<reference evidence="4" key="1">
    <citation type="submission" date="2021-02" db="EMBL/GenBank/DDBJ databases">
        <authorList>
            <person name="Dougan E. K."/>
            <person name="Rhodes N."/>
            <person name="Thang M."/>
            <person name="Chan C."/>
        </authorList>
    </citation>
    <scope>NUCLEOTIDE SEQUENCE</scope>
</reference>
<accession>A0A813L3E7</accession>
<evidence type="ECO:0000313" key="5">
    <source>
        <dbReference type="Proteomes" id="UP000626109"/>
    </source>
</evidence>
<feature type="region of interest" description="Disordered" evidence="1">
    <location>
        <begin position="322"/>
        <end position="468"/>
    </location>
</feature>
<name>A0A813L3E7_POLGL</name>
<sequence length="559" mass="60786">SMGGFSASISLWLLLTCSFFREVRGDSPGAVAWIFGLIIVSAAMFFIFTCWFCYKHPDLATGCFSTYFRGASIPILSSRGASTKKKVLPQHRKSAYAEEDLQEIHRVREENSRNEIIEIAQQSKLRSIASGDQESGFGKNLCDDFQGMDFRPPNGIQSHSAQFWRKSSPDINTDIEGGTRSGGMHSRQISAGSGRPRVDSHTNTTTKTTTTTTKAITKTNKKQGGLTIEVKEGHGLGLTMDVKQEGFKGFAQTTTPQEDVQAALAFFADHEEPADTSPAERHRKASVSPQRGGRSLSPNAGHNHLRVPGRPLAHLLNKTFDHSPRENKETHHSPASPARRVSLSVYEPRRPSVSPSPDGWREAAAHDKDDLSPEGRGRHSGARRNSASGTSSISLSPEPEAPMPSERPRRKSIGGAPEDLERSPRSRNHKDSANTGRRPSLTNANCTLGADREKIPPTGAWSGTLTDKSGRNDAKYNLAFTEGGKITGSRDGAYIEGTFYLADHGATASWVEAHASGLLKVSMRLDNLMSTGQHQWTLAGQYSGSQHGIGKMILTSAKK</sequence>
<feature type="transmembrane region" description="Helical" evidence="2">
    <location>
        <begin position="30"/>
        <end position="54"/>
    </location>
</feature>
<organism evidence="4 5">
    <name type="scientific">Polarella glacialis</name>
    <name type="common">Dinoflagellate</name>
    <dbReference type="NCBI Taxonomy" id="89957"/>
    <lineage>
        <taxon>Eukaryota</taxon>
        <taxon>Sar</taxon>
        <taxon>Alveolata</taxon>
        <taxon>Dinophyceae</taxon>
        <taxon>Suessiales</taxon>
        <taxon>Suessiaceae</taxon>
        <taxon>Polarella</taxon>
    </lineage>
</organism>
<keyword evidence="2" id="KW-0812">Transmembrane</keyword>
<keyword evidence="3" id="KW-0732">Signal</keyword>
<feature type="compositionally biased region" description="Low complexity" evidence="1">
    <location>
        <begin position="202"/>
        <end position="213"/>
    </location>
</feature>
<dbReference type="AlphaFoldDB" id="A0A813L3E7"/>
<protein>
    <submittedName>
        <fullName evidence="4">Uncharacterized protein</fullName>
    </submittedName>
</protein>
<keyword evidence="2" id="KW-1133">Transmembrane helix</keyword>
<keyword evidence="2" id="KW-0472">Membrane</keyword>
<evidence type="ECO:0000313" key="4">
    <source>
        <dbReference type="EMBL" id="CAE8720698.1"/>
    </source>
</evidence>
<evidence type="ECO:0000256" key="3">
    <source>
        <dbReference type="SAM" id="SignalP"/>
    </source>
</evidence>
<feature type="compositionally biased region" description="Polar residues" evidence="1">
    <location>
        <begin position="433"/>
        <end position="446"/>
    </location>
</feature>
<feature type="region of interest" description="Disordered" evidence="1">
    <location>
        <begin position="176"/>
        <end position="213"/>
    </location>
</feature>
<proteinExistence type="predicted"/>
<evidence type="ECO:0000256" key="1">
    <source>
        <dbReference type="SAM" id="MobiDB-lite"/>
    </source>
</evidence>
<gene>
    <name evidence="4" type="ORF">PGLA2088_LOCUS41482</name>
</gene>
<feature type="non-terminal residue" evidence="4">
    <location>
        <position position="559"/>
    </location>
</feature>
<feature type="compositionally biased region" description="Basic and acidic residues" evidence="1">
    <location>
        <begin position="419"/>
        <end position="432"/>
    </location>
</feature>
<feature type="compositionally biased region" description="Basic and acidic residues" evidence="1">
    <location>
        <begin position="359"/>
        <end position="377"/>
    </location>
</feature>
<feature type="compositionally biased region" description="Basic and acidic residues" evidence="1">
    <location>
        <begin position="322"/>
        <end position="332"/>
    </location>
</feature>
<feature type="compositionally biased region" description="Polar residues" evidence="1">
    <location>
        <begin position="383"/>
        <end position="395"/>
    </location>
</feature>
<feature type="chain" id="PRO_5032551933" evidence="3">
    <location>
        <begin position="26"/>
        <end position="559"/>
    </location>
</feature>
<evidence type="ECO:0000256" key="2">
    <source>
        <dbReference type="SAM" id="Phobius"/>
    </source>
</evidence>
<dbReference type="Proteomes" id="UP000626109">
    <property type="component" value="Unassembled WGS sequence"/>
</dbReference>
<dbReference type="EMBL" id="CAJNNW010033854">
    <property type="protein sequence ID" value="CAE8720698.1"/>
    <property type="molecule type" value="Genomic_DNA"/>
</dbReference>
<feature type="region of interest" description="Disordered" evidence="1">
    <location>
        <begin position="271"/>
        <end position="307"/>
    </location>
</feature>
<feature type="signal peptide" evidence="3">
    <location>
        <begin position="1"/>
        <end position="25"/>
    </location>
</feature>